<sequence length="426" mass="48530">MSINDQTKKDLGKPFDLELDKIALDPNNPRIAPKPAPGYANAKTIFDPEVQSKLVVKVYETYNAGDLEASIIEQGWTPVDQILVWEHPSGEGHIVVEGNTRVSLLKRLPERLDREQKKLDRLIKSGSPQSQIHQQELLIKKIEQLIADTRTLTVYPVLAADATELRLKLPRLLGVRHVMPAKGWGPYATNLYIISLYESAYYDKHGEDEPLRLEQPILDRIAAELPLKPDQIRKNIQAVSAFSHFKANYEEQIEAAGNKLGAGDQYYFDNILASTHARNEFGFTPDRLQLTDEGEEALFKWAFSKKRETTGDDPDAINENVFQKAEDIRLWQKIARYDAKTGTTNFSRRLSISEPDDATPVWRLNREADSHREQNTPVKALNDLLNGLKQIKLDTLLMQGEHIKPMMEEAVAQIQKFVKFIDDNRQ</sequence>
<accession>A0ABR6NKS1</accession>
<proteinExistence type="predicted"/>
<name>A0ABR6NKS1_9SPHN</name>
<gene>
    <name evidence="1" type="ORF">HNP60_003846</name>
</gene>
<evidence type="ECO:0000313" key="2">
    <source>
        <dbReference type="Proteomes" id="UP001138540"/>
    </source>
</evidence>
<evidence type="ECO:0008006" key="3">
    <source>
        <dbReference type="Google" id="ProtNLM"/>
    </source>
</evidence>
<organism evidence="1 2">
    <name type="scientific">Sphingobium lignivorans</name>
    <dbReference type="NCBI Taxonomy" id="2735886"/>
    <lineage>
        <taxon>Bacteria</taxon>
        <taxon>Pseudomonadati</taxon>
        <taxon>Pseudomonadota</taxon>
        <taxon>Alphaproteobacteria</taxon>
        <taxon>Sphingomonadales</taxon>
        <taxon>Sphingomonadaceae</taxon>
        <taxon>Sphingobium</taxon>
    </lineage>
</organism>
<dbReference type="EMBL" id="JACHKA010000001">
    <property type="protein sequence ID" value="MBB5987872.1"/>
    <property type="molecule type" value="Genomic_DNA"/>
</dbReference>
<protein>
    <recommendedName>
        <fullName evidence="3">ParB/Sulfiredoxin domain-containing protein</fullName>
    </recommendedName>
</protein>
<comment type="caution">
    <text evidence="1">The sequence shown here is derived from an EMBL/GenBank/DDBJ whole genome shotgun (WGS) entry which is preliminary data.</text>
</comment>
<reference evidence="1 2" key="1">
    <citation type="submission" date="2020-08" db="EMBL/GenBank/DDBJ databases">
        <title>Exploring microbial biodiversity for novel pathways involved in the catabolism of aromatic compounds derived from lignin.</title>
        <authorList>
            <person name="Elkins J."/>
        </authorList>
    </citation>
    <scope>NUCLEOTIDE SEQUENCE [LARGE SCALE GENOMIC DNA]</scope>
    <source>
        <strain evidence="1 2">B1D3A</strain>
    </source>
</reference>
<dbReference type="Proteomes" id="UP001138540">
    <property type="component" value="Unassembled WGS sequence"/>
</dbReference>
<dbReference type="RefSeq" id="WP_184156556.1">
    <property type="nucleotide sequence ID" value="NZ_JACHKA010000001.1"/>
</dbReference>
<keyword evidence="2" id="KW-1185">Reference proteome</keyword>
<evidence type="ECO:0000313" key="1">
    <source>
        <dbReference type="EMBL" id="MBB5987872.1"/>
    </source>
</evidence>